<keyword evidence="5 8" id="KW-0812">Transmembrane</keyword>
<evidence type="ECO:0000256" key="1">
    <source>
        <dbReference type="ARBA" id="ARBA00004429"/>
    </source>
</evidence>
<feature type="transmembrane region" description="Helical" evidence="8">
    <location>
        <begin position="66"/>
        <end position="87"/>
    </location>
</feature>
<evidence type="ECO:0000256" key="8">
    <source>
        <dbReference type="RuleBase" id="RU363032"/>
    </source>
</evidence>
<dbReference type="AlphaFoldDB" id="A0A7Y0DX30"/>
<dbReference type="PANTHER" id="PTHR43357:SF4">
    <property type="entry name" value="INNER MEMBRANE ABC TRANSPORTER PERMEASE PROTEIN YDCV"/>
    <property type="match status" value="1"/>
</dbReference>
<feature type="domain" description="ABC transmembrane type-1" evidence="9">
    <location>
        <begin position="62"/>
        <end position="273"/>
    </location>
</feature>
<sequence length="562" mass="59997">MALNFLRYGPWLVLTLFLVPLVAGGIGTLLPAFGYLPALGGVNFSLDPWRALAAYPGVWDAVFRSLATGLAAAFLSFALVMGGLTFFHDSRWMGRLRAVLAPILAVPHAALAVGLVFVLSPSGWLVRMASPGFTGWDRPPDVALAPDPHGVSLVLALVIKEIPYLLLVSLAALERLPTARSVDIGRSLGYSGPVSWLKLVMPQLAGRIRLPVYAVIAFSVSTVDMAIILTATPTPTLGVLILRWMREADLSFQFVAAAGAVLQVGVVLAAVLIWRIGEVVSRFLLKAWLQRGGRNLFPGAIILAAVPTGIVSLLGGLGLVGLLIWSFAGRWRFPDAVPGRWSLENWVDRFDMIADPLAATLSLATASTVAAAILAIVGLEAETRFGRGQRTMALILLPLILPEVAFLFGFQVFLVGLHADGSWGGVIWAHLLFVLPYTYLTLAGPYRGLDPRYARAAACLGASPARVFWSVRLPLLLRPLLIAMAVGFAVSVGSYLPTVFAGAGRVTTLTTEAVTLSSGGDRRLIGVVGVLQAGLPFLAFALAWAIPRLVRWRRFGVGLGHD</sequence>
<evidence type="ECO:0000256" key="6">
    <source>
        <dbReference type="ARBA" id="ARBA00022989"/>
    </source>
</evidence>
<comment type="caution">
    <text evidence="10">The sequence shown here is derived from an EMBL/GenBank/DDBJ whole genome shotgun (WGS) entry which is preliminary data.</text>
</comment>
<feature type="transmembrane region" description="Helical" evidence="8">
    <location>
        <begin position="12"/>
        <end position="36"/>
    </location>
</feature>
<name>A0A7Y0DX30_9PROT</name>
<feature type="transmembrane region" description="Helical" evidence="8">
    <location>
        <begin position="252"/>
        <end position="274"/>
    </location>
</feature>
<evidence type="ECO:0000256" key="4">
    <source>
        <dbReference type="ARBA" id="ARBA00022519"/>
    </source>
</evidence>
<evidence type="ECO:0000256" key="7">
    <source>
        <dbReference type="ARBA" id="ARBA00023136"/>
    </source>
</evidence>
<dbReference type="PANTHER" id="PTHR43357">
    <property type="entry name" value="INNER MEMBRANE ABC TRANSPORTER PERMEASE PROTEIN YDCV"/>
    <property type="match status" value="1"/>
</dbReference>
<feature type="domain" description="ABC transmembrane type-1" evidence="9">
    <location>
        <begin position="357"/>
        <end position="543"/>
    </location>
</feature>
<feature type="transmembrane region" description="Helical" evidence="8">
    <location>
        <begin position="524"/>
        <end position="546"/>
    </location>
</feature>
<evidence type="ECO:0000313" key="10">
    <source>
        <dbReference type="EMBL" id="NMM43187.1"/>
    </source>
</evidence>
<feature type="transmembrane region" description="Helical" evidence="8">
    <location>
        <begin position="295"/>
        <end position="328"/>
    </location>
</feature>
<organism evidence="10 11">
    <name type="scientific">Pacificispira spongiicola</name>
    <dbReference type="NCBI Taxonomy" id="2729598"/>
    <lineage>
        <taxon>Bacteria</taxon>
        <taxon>Pseudomonadati</taxon>
        <taxon>Pseudomonadota</taxon>
        <taxon>Alphaproteobacteria</taxon>
        <taxon>Rhodospirillales</taxon>
        <taxon>Rhodospirillaceae</taxon>
        <taxon>Pacificispira</taxon>
    </lineage>
</organism>
<evidence type="ECO:0000256" key="3">
    <source>
        <dbReference type="ARBA" id="ARBA00022475"/>
    </source>
</evidence>
<dbReference type="Pfam" id="PF00528">
    <property type="entry name" value="BPD_transp_1"/>
    <property type="match status" value="1"/>
</dbReference>
<dbReference type="Gene3D" id="1.10.3720.10">
    <property type="entry name" value="MetI-like"/>
    <property type="match status" value="2"/>
</dbReference>
<dbReference type="SUPFAM" id="SSF161098">
    <property type="entry name" value="MetI-like"/>
    <property type="match status" value="2"/>
</dbReference>
<feature type="transmembrane region" description="Helical" evidence="8">
    <location>
        <begin position="391"/>
        <end position="414"/>
    </location>
</feature>
<protein>
    <submittedName>
        <fullName evidence="10">ABC transporter permease subunit</fullName>
    </submittedName>
</protein>
<dbReference type="RefSeq" id="WP_169623484.1">
    <property type="nucleotide sequence ID" value="NZ_JABBNT010000001.1"/>
</dbReference>
<gene>
    <name evidence="10" type="ORF">HH303_01770</name>
</gene>
<proteinExistence type="inferred from homology"/>
<evidence type="ECO:0000256" key="2">
    <source>
        <dbReference type="ARBA" id="ARBA00022448"/>
    </source>
</evidence>
<comment type="similarity">
    <text evidence="8">Belongs to the binding-protein-dependent transport system permease family.</text>
</comment>
<evidence type="ECO:0000256" key="5">
    <source>
        <dbReference type="ARBA" id="ARBA00022692"/>
    </source>
</evidence>
<dbReference type="GO" id="GO:0005886">
    <property type="term" value="C:plasma membrane"/>
    <property type="evidence" value="ECO:0007669"/>
    <property type="project" value="UniProtKB-SubCell"/>
</dbReference>
<dbReference type="CDD" id="cd06261">
    <property type="entry name" value="TM_PBP2"/>
    <property type="match status" value="1"/>
</dbReference>
<keyword evidence="2 8" id="KW-0813">Transport</keyword>
<feature type="transmembrane region" description="Helical" evidence="8">
    <location>
        <begin position="150"/>
        <end position="173"/>
    </location>
</feature>
<keyword evidence="7 8" id="KW-0472">Membrane</keyword>
<dbReference type="EMBL" id="JABBNT010000001">
    <property type="protein sequence ID" value="NMM43187.1"/>
    <property type="molecule type" value="Genomic_DNA"/>
</dbReference>
<feature type="transmembrane region" description="Helical" evidence="8">
    <location>
        <begin position="357"/>
        <end position="379"/>
    </location>
</feature>
<feature type="transmembrane region" description="Helical" evidence="8">
    <location>
        <begin position="210"/>
        <end position="232"/>
    </location>
</feature>
<dbReference type="PROSITE" id="PS50928">
    <property type="entry name" value="ABC_TM1"/>
    <property type="match status" value="2"/>
</dbReference>
<feature type="transmembrane region" description="Helical" evidence="8">
    <location>
        <begin position="480"/>
        <end position="504"/>
    </location>
</feature>
<keyword evidence="4" id="KW-0997">Cell inner membrane</keyword>
<feature type="transmembrane region" description="Helical" evidence="8">
    <location>
        <begin position="426"/>
        <end position="446"/>
    </location>
</feature>
<keyword evidence="6 8" id="KW-1133">Transmembrane helix</keyword>
<accession>A0A7Y0DX30</accession>
<dbReference type="InterPro" id="IPR035906">
    <property type="entry name" value="MetI-like_sf"/>
</dbReference>
<comment type="subcellular location">
    <subcellularLocation>
        <location evidence="1">Cell inner membrane</location>
        <topology evidence="1">Multi-pass membrane protein</topology>
    </subcellularLocation>
    <subcellularLocation>
        <location evidence="8">Cell membrane</location>
        <topology evidence="8">Multi-pass membrane protein</topology>
    </subcellularLocation>
</comment>
<dbReference type="GO" id="GO:0055085">
    <property type="term" value="P:transmembrane transport"/>
    <property type="evidence" value="ECO:0007669"/>
    <property type="project" value="InterPro"/>
</dbReference>
<keyword evidence="3" id="KW-1003">Cell membrane</keyword>
<reference evidence="10 11" key="1">
    <citation type="submission" date="2020-04" db="EMBL/GenBank/DDBJ databases">
        <title>Rhodospirillaceae bacterium KN72 isolated from deep sea.</title>
        <authorList>
            <person name="Zhang D.-C."/>
        </authorList>
    </citation>
    <scope>NUCLEOTIDE SEQUENCE [LARGE SCALE GENOMIC DNA]</scope>
    <source>
        <strain evidence="10 11">KN72</strain>
    </source>
</reference>
<evidence type="ECO:0000313" key="11">
    <source>
        <dbReference type="Proteomes" id="UP000539372"/>
    </source>
</evidence>
<feature type="transmembrane region" description="Helical" evidence="8">
    <location>
        <begin position="99"/>
        <end position="119"/>
    </location>
</feature>
<evidence type="ECO:0000259" key="9">
    <source>
        <dbReference type="PROSITE" id="PS50928"/>
    </source>
</evidence>
<dbReference type="Proteomes" id="UP000539372">
    <property type="component" value="Unassembled WGS sequence"/>
</dbReference>
<dbReference type="InterPro" id="IPR000515">
    <property type="entry name" value="MetI-like"/>
</dbReference>
<keyword evidence="11" id="KW-1185">Reference proteome</keyword>